<dbReference type="AlphaFoldDB" id="A0A078KFM5"/>
<protein>
    <submittedName>
        <fullName evidence="1">Uncharacterized protein</fullName>
    </submittedName>
</protein>
<dbReference type="KEGG" id="pyo:PY17X_1036900"/>
<evidence type="ECO:0000313" key="3">
    <source>
        <dbReference type="Proteomes" id="UP000072874"/>
    </source>
</evidence>
<organism evidence="1 4">
    <name type="scientific">Plasmodium yoelii</name>
    <dbReference type="NCBI Taxonomy" id="5861"/>
    <lineage>
        <taxon>Eukaryota</taxon>
        <taxon>Sar</taxon>
        <taxon>Alveolata</taxon>
        <taxon>Apicomplexa</taxon>
        <taxon>Aconoidasida</taxon>
        <taxon>Haemosporida</taxon>
        <taxon>Plasmodiidae</taxon>
        <taxon>Plasmodium</taxon>
        <taxon>Plasmodium (Vinckeia)</taxon>
    </lineage>
</organism>
<dbReference type="RefSeq" id="XP_022813394.1">
    <property type="nucleotide sequence ID" value="XM_022956342.1"/>
</dbReference>
<dbReference type="EMBL" id="LM993664">
    <property type="protein sequence ID" value="VTZ79094.1"/>
    <property type="molecule type" value="Genomic_DNA"/>
</dbReference>
<dbReference type="EMBL" id="LK934638">
    <property type="protein sequence ID" value="CDU85199.1"/>
    <property type="molecule type" value="Genomic_DNA"/>
</dbReference>
<gene>
    <name evidence="2" type="ORF">PY17X_1036900</name>
    <name evidence="1" type="ORF">PYYM_1036600</name>
</gene>
<reference evidence="3 4" key="1">
    <citation type="journal article" date="2014" name="BMC Biol.">
        <title>A comprehensive evaluation of rodent malaria parasite genomes and gene expression.</title>
        <authorList>
            <person name="Otto T.D."/>
            <person name="Bohme U."/>
            <person name="Jackson A.P."/>
            <person name="Hunt M."/>
            <person name="Franke-Fayard B."/>
            <person name="Hoeijmakers W.A."/>
            <person name="Religa A.A."/>
            <person name="Robertson L."/>
            <person name="Sanders M."/>
            <person name="Ogun S.A."/>
            <person name="Cunningham D."/>
            <person name="Erhart A."/>
            <person name="Billker O."/>
            <person name="Khan S.M."/>
            <person name="Stunnenberg H.G."/>
            <person name="Langhorne J."/>
            <person name="Holder A.A."/>
            <person name="Waters A.P."/>
            <person name="Newbold C.I."/>
            <person name="Pain A."/>
            <person name="Berriman M."/>
            <person name="Janse C.J."/>
        </authorList>
    </citation>
    <scope>NUCLEOTIDE SEQUENCE [LARGE SCALE GENOMIC DNA]</scope>
    <source>
        <strain evidence="2 3">17X</strain>
        <strain evidence="1 4">YM</strain>
    </source>
</reference>
<accession>A0A078KFM5</accession>
<evidence type="ECO:0000313" key="4">
    <source>
        <dbReference type="Proteomes" id="UP000072904"/>
    </source>
</evidence>
<dbReference type="Proteomes" id="UP000072904">
    <property type="component" value="Chromosome 10"/>
</dbReference>
<name>A0A078KFM5_PLAYE</name>
<reference evidence="1" key="2">
    <citation type="submission" date="2014-05" db="EMBL/GenBank/DDBJ databases">
        <authorList>
            <person name="Aslett A.Martin."/>
            <person name="De Silva Nishadi"/>
        </authorList>
    </citation>
    <scope>NUCLEOTIDE SEQUENCE</scope>
    <source>
        <strain evidence="1">YM</strain>
    </source>
</reference>
<dbReference type="OMA" id="FFSWGTM"/>
<evidence type="ECO:0000313" key="1">
    <source>
        <dbReference type="EMBL" id="CDU85199.1"/>
    </source>
</evidence>
<sequence>MDDRNTQVSINPFQAAPSNESFDVPDRYILSNKAKIFSSTYFFDGNSWTGLEKPLYLKKTIFDDDRLLQLNPVNEKLPPIELEASLSGKYDIKVYRNREIILGIEGEQKILIKLPITKNIITWNSSQRLPVLPKAWRPTVFVLNSCNIFVRIIPEKCLVISKVNSADSFKVTCIDYYEGFCCCNPVTNLALLYGQYEQNQVFSIMKLPKLPSSNGKYSYFLQFFSWGTMIIPKSVEVIKSGICSFKKNPIALLIIPPKIHIYIELKSSSPVADTLEYKKDFLITARKPNITDIEFYLIIQDQLTIYEYSYDLRINKDKAPIAYLNIPIKFKIDKEEREKKKKQPSHKCKWTFIDSKEQKTMNDVCAHAEHIMSPDLACIFDAETGTYYSTEYGINYCKTFKKLQK</sequence>
<proteinExistence type="predicted"/>
<reference evidence="2" key="3">
    <citation type="submission" date="2014-05" db="EMBL/GenBank/DDBJ databases">
        <authorList>
            <person name="Aslett M.A."/>
            <person name="De Silva N."/>
        </authorList>
    </citation>
    <scope>NUCLEOTIDE SEQUENCE</scope>
    <source>
        <strain evidence="2">17X</strain>
    </source>
</reference>
<dbReference type="VEuPathDB" id="PlasmoDB:Py17XNL_001002404"/>
<reference evidence="2" key="4">
    <citation type="submission" date="2019-05" db="EMBL/GenBank/DDBJ databases">
        <authorList>
            <consortium name="Pathogen Informatics"/>
        </authorList>
    </citation>
    <scope>NUCLEOTIDE SEQUENCE</scope>
    <source>
        <strain evidence="2">17X</strain>
    </source>
</reference>
<dbReference type="Proteomes" id="UP000072874">
    <property type="component" value="Chromosome 10"/>
</dbReference>
<dbReference type="VEuPathDB" id="PlasmoDB:PY17X_1036900"/>
<dbReference type="VEuPathDB" id="PlasmoDB:PYYM_1036600"/>
<dbReference type="VEuPathDB" id="PlasmoDB:PY04135"/>
<evidence type="ECO:0000313" key="2">
    <source>
        <dbReference type="EMBL" id="VTZ79094.1"/>
    </source>
</evidence>
<dbReference type="GeneID" id="3789713"/>
<dbReference type="OrthoDB" id="373682at2759"/>